<dbReference type="Proteomes" id="UP000243540">
    <property type="component" value="Unassembled WGS sequence"/>
</dbReference>
<keyword evidence="1" id="KW-1133">Transmembrane helix</keyword>
<sequence length="135" mass="14397">MLRLEECVMRFLTKILARSDEGSGTLLGAVLILLVGLAAFCAVCAGSFLTCRAEAQSLAESTASDLAYTLQIEGSSSVCEQARERFSSGQFMLDSCVVDGEDVQVSIRGIPRLSFLPQVRETARAGPVDCVSRNG</sequence>
<keyword evidence="1" id="KW-0812">Transmembrane</keyword>
<proteinExistence type="predicted"/>
<protein>
    <recommendedName>
        <fullName evidence="4">Pilus assembly protein TadE</fullName>
    </recommendedName>
</protein>
<feature type="transmembrane region" description="Helical" evidence="1">
    <location>
        <begin position="26"/>
        <end position="49"/>
    </location>
</feature>
<accession>A0A1Y2T1Z3</accession>
<evidence type="ECO:0000313" key="3">
    <source>
        <dbReference type="Proteomes" id="UP000243540"/>
    </source>
</evidence>
<name>A0A1Y2T1Z3_9BIFI</name>
<dbReference type="STRING" id="1160091.B9T39_01740"/>
<reference evidence="2 3" key="1">
    <citation type="submission" date="2017-04" db="EMBL/GenBank/DDBJ databases">
        <title>Draft genome sequences of Alloscardovia macacae UMA81211 and UMA81212 isolated from the feces of a rhesus macaque (Macaca mulatta).</title>
        <authorList>
            <person name="Albert K."/>
            <person name="Sela D.A."/>
        </authorList>
    </citation>
    <scope>NUCLEOTIDE SEQUENCE [LARGE SCALE GENOMIC DNA]</scope>
    <source>
        <strain evidence="2 3">UMA81212</strain>
    </source>
</reference>
<dbReference type="OrthoDB" id="3240399at2"/>
<evidence type="ECO:0008006" key="4">
    <source>
        <dbReference type="Google" id="ProtNLM"/>
    </source>
</evidence>
<comment type="caution">
    <text evidence="2">The sequence shown here is derived from an EMBL/GenBank/DDBJ whole genome shotgun (WGS) entry which is preliminary data.</text>
</comment>
<dbReference type="AlphaFoldDB" id="A0A1Y2T1Z3"/>
<dbReference type="InterPro" id="IPR021202">
    <property type="entry name" value="Rv3654c-like"/>
</dbReference>
<keyword evidence="1" id="KW-0472">Membrane</keyword>
<organism evidence="2 3">
    <name type="scientific">Alloscardovia macacae</name>
    <dbReference type="NCBI Taxonomy" id="1160091"/>
    <lineage>
        <taxon>Bacteria</taxon>
        <taxon>Bacillati</taxon>
        <taxon>Actinomycetota</taxon>
        <taxon>Actinomycetes</taxon>
        <taxon>Bifidobacteriales</taxon>
        <taxon>Bifidobacteriaceae</taxon>
        <taxon>Alloscardovia</taxon>
    </lineage>
</organism>
<evidence type="ECO:0000256" key="1">
    <source>
        <dbReference type="SAM" id="Phobius"/>
    </source>
</evidence>
<dbReference type="NCBIfam" id="TIGR03816">
    <property type="entry name" value="tadE_like_DECH"/>
    <property type="match status" value="1"/>
</dbReference>
<dbReference type="EMBL" id="NEKC01000003">
    <property type="protein sequence ID" value="OTA29827.1"/>
    <property type="molecule type" value="Genomic_DNA"/>
</dbReference>
<gene>
    <name evidence="2" type="ORF">B9T39_01740</name>
</gene>
<evidence type="ECO:0000313" key="2">
    <source>
        <dbReference type="EMBL" id="OTA29827.1"/>
    </source>
</evidence>